<reference evidence="1" key="1">
    <citation type="submission" date="2013-07" db="EMBL/GenBank/DDBJ databases">
        <title>Sub-species coevolution in mutualistic symbiosis.</title>
        <authorList>
            <person name="Murfin K."/>
            <person name="Klassen J."/>
            <person name="Lee M."/>
            <person name="Forst S."/>
            <person name="Stock P."/>
            <person name="Goodrich-Blair H."/>
        </authorList>
    </citation>
    <scope>NUCLEOTIDE SEQUENCE [LARGE SCALE GENOMIC DNA]</scope>
    <source>
        <strain evidence="1">Intermedium</strain>
    </source>
</reference>
<dbReference type="AlphaFoldDB" id="A0A077QKT5"/>
<comment type="caution">
    <text evidence="1">The sequence shown here is derived from an EMBL/GenBank/DDBJ whole genome shotgun (WGS) entry which is preliminary data.</text>
</comment>
<sequence length="109" mass="11989">MSFFAGMTPISKDCQASSNAMVQLVETTLPLTLTQLSFGLSPRVPAIPDADKHNQDKATILLKIRFGFSLIITESPAFLQKQKKMPLKMANCIVQHAILPVEAMFKGQL</sequence>
<gene>
    <name evidence="1" type="ORF">XBI1_2300002</name>
</gene>
<name>A0A077QKT5_XENBV</name>
<organism evidence="1">
    <name type="scientific">Xenorhabdus bovienii str. Intermedium</name>
    <dbReference type="NCBI Taxonomy" id="1379677"/>
    <lineage>
        <taxon>Bacteria</taxon>
        <taxon>Pseudomonadati</taxon>
        <taxon>Pseudomonadota</taxon>
        <taxon>Gammaproteobacteria</taxon>
        <taxon>Enterobacterales</taxon>
        <taxon>Morganellaceae</taxon>
        <taxon>Xenorhabdus</taxon>
    </lineage>
</organism>
<dbReference type="Proteomes" id="UP000028480">
    <property type="component" value="Unassembled WGS sequence"/>
</dbReference>
<accession>A0A077QKT5</accession>
<evidence type="ECO:0000313" key="1">
    <source>
        <dbReference type="EMBL" id="CDH33001.1"/>
    </source>
</evidence>
<dbReference type="EMBL" id="CBTB010000147">
    <property type="protein sequence ID" value="CDH33001.1"/>
    <property type="molecule type" value="Genomic_DNA"/>
</dbReference>
<protein>
    <submittedName>
        <fullName evidence="1">Uncharacterized protein</fullName>
    </submittedName>
</protein>
<proteinExistence type="predicted"/>
<dbReference type="HOGENOM" id="CLU_2182935_0_0_6"/>